<dbReference type="AlphaFoldDB" id="A0A7W5PBZ7"/>
<feature type="transmembrane region" description="Helical" evidence="5">
    <location>
        <begin position="132"/>
        <end position="157"/>
    </location>
</feature>
<evidence type="ECO:0000313" key="7">
    <source>
        <dbReference type="EMBL" id="MBB3332389.1"/>
    </source>
</evidence>
<dbReference type="SUPFAM" id="SSF52091">
    <property type="entry name" value="SpoIIaa-like"/>
    <property type="match status" value="1"/>
</dbReference>
<dbReference type="GO" id="GO:0016020">
    <property type="term" value="C:membrane"/>
    <property type="evidence" value="ECO:0007669"/>
    <property type="project" value="UniProtKB-SubCell"/>
</dbReference>
<dbReference type="PROSITE" id="PS01130">
    <property type="entry name" value="SLC26A"/>
    <property type="match status" value="1"/>
</dbReference>
<protein>
    <submittedName>
        <fullName evidence="7">SulP family sulfate permease</fullName>
    </submittedName>
</protein>
<dbReference type="InterPro" id="IPR036513">
    <property type="entry name" value="STAS_dom_sf"/>
</dbReference>
<keyword evidence="4 5" id="KW-0472">Membrane</keyword>
<feature type="transmembrane region" description="Helical" evidence="5">
    <location>
        <begin position="99"/>
        <end position="120"/>
    </location>
</feature>
<evidence type="ECO:0000256" key="2">
    <source>
        <dbReference type="ARBA" id="ARBA00022692"/>
    </source>
</evidence>
<evidence type="ECO:0000259" key="6">
    <source>
        <dbReference type="PROSITE" id="PS50801"/>
    </source>
</evidence>
<feature type="transmembrane region" description="Helical" evidence="5">
    <location>
        <begin position="304"/>
        <end position="323"/>
    </location>
</feature>
<dbReference type="InterPro" id="IPR018045">
    <property type="entry name" value="S04_transporter_CS"/>
</dbReference>
<name>A0A7W5PBZ7_9GAMM</name>
<dbReference type="Proteomes" id="UP000553442">
    <property type="component" value="Unassembled WGS sequence"/>
</dbReference>
<accession>A0A7W5PBZ7</accession>
<feature type="transmembrane region" description="Helical" evidence="5">
    <location>
        <begin position="177"/>
        <end position="194"/>
    </location>
</feature>
<dbReference type="CDD" id="cd07042">
    <property type="entry name" value="STAS_SulP_like_sulfate_transporter"/>
    <property type="match status" value="1"/>
</dbReference>
<keyword evidence="2 5" id="KW-0812">Transmembrane</keyword>
<feature type="domain" description="STAS" evidence="6">
    <location>
        <begin position="452"/>
        <end position="565"/>
    </location>
</feature>
<dbReference type="PROSITE" id="PS50801">
    <property type="entry name" value="STAS"/>
    <property type="match status" value="1"/>
</dbReference>
<evidence type="ECO:0000256" key="1">
    <source>
        <dbReference type="ARBA" id="ARBA00004141"/>
    </source>
</evidence>
<feature type="transmembrane region" description="Helical" evidence="5">
    <location>
        <begin position="73"/>
        <end position="93"/>
    </location>
</feature>
<dbReference type="NCBIfam" id="TIGR00815">
    <property type="entry name" value="sulP"/>
    <property type="match status" value="1"/>
</dbReference>
<feature type="transmembrane region" description="Helical" evidence="5">
    <location>
        <begin position="206"/>
        <end position="227"/>
    </location>
</feature>
<evidence type="ECO:0000256" key="3">
    <source>
        <dbReference type="ARBA" id="ARBA00022989"/>
    </source>
</evidence>
<feature type="transmembrane region" description="Helical" evidence="5">
    <location>
        <begin position="335"/>
        <end position="357"/>
    </location>
</feature>
<dbReference type="Gene3D" id="3.30.750.24">
    <property type="entry name" value="STAS domain"/>
    <property type="match status" value="1"/>
</dbReference>
<dbReference type="InterPro" id="IPR002645">
    <property type="entry name" value="STAS_dom"/>
</dbReference>
<dbReference type="GO" id="GO:0008271">
    <property type="term" value="F:secondary active sulfate transmembrane transporter activity"/>
    <property type="evidence" value="ECO:0007669"/>
    <property type="project" value="InterPro"/>
</dbReference>
<proteinExistence type="predicted"/>
<dbReference type="EMBL" id="JACHZF010000030">
    <property type="protein sequence ID" value="MBB3332389.1"/>
    <property type="molecule type" value="Genomic_DNA"/>
</dbReference>
<dbReference type="RefSeq" id="WP_183333881.1">
    <property type="nucleotide sequence ID" value="NZ_JACHZF010000030.1"/>
</dbReference>
<dbReference type="PANTHER" id="PTHR11814">
    <property type="entry name" value="SULFATE TRANSPORTER"/>
    <property type="match status" value="1"/>
</dbReference>
<dbReference type="InterPro" id="IPR011547">
    <property type="entry name" value="SLC26A/SulP_dom"/>
</dbReference>
<dbReference type="Pfam" id="PF00916">
    <property type="entry name" value="Sulfate_transp"/>
    <property type="match status" value="1"/>
</dbReference>
<gene>
    <name evidence="7" type="ORF">BDK63_003283</name>
</gene>
<comment type="caution">
    <text evidence="7">The sequence shown here is derived from an EMBL/GenBank/DDBJ whole genome shotgun (WGS) entry which is preliminary data.</text>
</comment>
<keyword evidence="8" id="KW-1185">Reference proteome</keyword>
<feature type="transmembrane region" description="Helical" evidence="5">
    <location>
        <begin position="20"/>
        <end position="39"/>
    </location>
</feature>
<feature type="transmembrane region" description="Helical" evidence="5">
    <location>
        <begin position="364"/>
        <end position="381"/>
    </location>
</feature>
<sequence>MLKRYLPVLTWLPHYHRRLFGADLLAGVIVTVMVIPQSLAYAILAGLPAVVGLYASILPAVLYALLGTSRTLAVGPVAIIALMTGAALSGVATPGSPDYLAAALVLSLLSGAMLVAMGLLRLGFFANFLSHPVIAGFLSASAVLIAASQAAHLLGISASGYTVTALLASMAGNLAQTHWPTLAIGAGTLLFLIAMRRHGQSLLQRLGLAPATAALLTRAGPVLAVVATTALTWHFSLAERGVAVIGAIPAGIPPLTLPLFELELWQALLVPALLISVVGFVESISMAQMLAARRRQRISPNQELIGLGGANLAAAFSAGMPVTGGLSRTVINDEAGAQTPLAGLFAALGIGLVTLLFTPLLHHLPIATLAATIIVAILTLVDLPMIRQTWRYSRSDFSAMAVTILLTLVEGVEAGIISGVVLSIGLFLYRTSRPHSAVVGRIPGTEHFRSVERHEVETLSHVAFLRIDESLYFANARYLEDTLHALVVRHPGLEHVVLICSAVNLIDASALESLDATNARLRDADVTLHLAEVKGPVMDRLKRSDFLDDITGRVFLSTYAAWQALGASSTASS</sequence>
<organism evidence="7 8">
    <name type="scientific">Halomonas campaniensis</name>
    <dbReference type="NCBI Taxonomy" id="213554"/>
    <lineage>
        <taxon>Bacteria</taxon>
        <taxon>Pseudomonadati</taxon>
        <taxon>Pseudomonadota</taxon>
        <taxon>Gammaproteobacteria</taxon>
        <taxon>Oceanospirillales</taxon>
        <taxon>Halomonadaceae</taxon>
        <taxon>Halomonas</taxon>
    </lineage>
</organism>
<feature type="transmembrane region" description="Helical" evidence="5">
    <location>
        <begin position="401"/>
        <end position="429"/>
    </location>
</feature>
<evidence type="ECO:0000256" key="5">
    <source>
        <dbReference type="SAM" id="Phobius"/>
    </source>
</evidence>
<evidence type="ECO:0000313" key="8">
    <source>
        <dbReference type="Proteomes" id="UP000553442"/>
    </source>
</evidence>
<reference evidence="7 8" key="1">
    <citation type="submission" date="2020-08" db="EMBL/GenBank/DDBJ databases">
        <title>Genomic Encyclopedia of Archaeal and Bacterial Type Strains, Phase II (KMG-II): from individual species to whole genera.</title>
        <authorList>
            <person name="Goeker M."/>
        </authorList>
    </citation>
    <scope>NUCLEOTIDE SEQUENCE [LARGE SCALE GENOMIC DNA]</scope>
    <source>
        <strain evidence="7 8">5AG</strain>
    </source>
</reference>
<dbReference type="InterPro" id="IPR001902">
    <property type="entry name" value="SLC26A/SulP_fam"/>
</dbReference>
<feature type="transmembrane region" description="Helical" evidence="5">
    <location>
        <begin position="45"/>
        <end position="66"/>
    </location>
</feature>
<comment type="subcellular location">
    <subcellularLocation>
        <location evidence="1">Membrane</location>
        <topology evidence="1">Multi-pass membrane protein</topology>
    </subcellularLocation>
</comment>
<dbReference type="Pfam" id="PF01740">
    <property type="entry name" value="STAS"/>
    <property type="match status" value="1"/>
</dbReference>
<feature type="transmembrane region" description="Helical" evidence="5">
    <location>
        <begin position="264"/>
        <end position="284"/>
    </location>
</feature>
<evidence type="ECO:0000256" key="4">
    <source>
        <dbReference type="ARBA" id="ARBA00023136"/>
    </source>
</evidence>
<keyword evidence="3 5" id="KW-1133">Transmembrane helix</keyword>